<keyword evidence="4" id="KW-0808">Transferase</keyword>
<dbReference type="Proteomes" id="UP001165283">
    <property type="component" value="Unassembled WGS sequence"/>
</dbReference>
<protein>
    <recommendedName>
        <fullName evidence="2">histidine kinase</fullName>
        <ecNumber evidence="2">2.7.13.3</ecNumber>
    </recommendedName>
</protein>
<evidence type="ECO:0000259" key="12">
    <source>
        <dbReference type="Pfam" id="PF07730"/>
    </source>
</evidence>
<evidence type="ECO:0000259" key="11">
    <source>
        <dbReference type="Pfam" id="PF02518"/>
    </source>
</evidence>
<keyword evidence="7" id="KW-0067">ATP-binding</keyword>
<dbReference type="GO" id="GO:0016301">
    <property type="term" value="F:kinase activity"/>
    <property type="evidence" value="ECO:0007669"/>
    <property type="project" value="UniProtKB-KW"/>
</dbReference>
<evidence type="ECO:0000256" key="10">
    <source>
        <dbReference type="SAM" id="Phobius"/>
    </source>
</evidence>
<dbReference type="PANTHER" id="PTHR24421">
    <property type="entry name" value="NITRATE/NITRITE SENSOR PROTEIN NARX-RELATED"/>
    <property type="match status" value="1"/>
</dbReference>
<reference evidence="13" key="1">
    <citation type="submission" date="2021-04" db="EMBL/GenBank/DDBJ databases">
        <title>Pseudonocardia sp. nov., isolated from sandy soil of mangrove forest.</title>
        <authorList>
            <person name="Zan Z."/>
            <person name="Huang R."/>
            <person name="Liu W."/>
        </authorList>
    </citation>
    <scope>NUCLEOTIDE SEQUENCE</scope>
    <source>
        <strain evidence="13">S2-4</strain>
    </source>
</reference>
<dbReference type="InterPro" id="IPR011712">
    <property type="entry name" value="Sig_transdc_His_kin_sub3_dim/P"/>
</dbReference>
<feature type="region of interest" description="Disordered" evidence="9">
    <location>
        <begin position="320"/>
        <end position="340"/>
    </location>
</feature>
<keyword evidence="10" id="KW-1133">Transmembrane helix</keyword>
<sequence>MRPGAAALGVLAAVPVCWAALAARPGRLAAVEAVLLPALLVVGVPAAARRPTAVLAAAAAAWIAVFVPRAEDDSLLGAAAFAGGLAVLALLAGRYPLAGRRDPAVLVLGPCAAAATALGATGGIDTALAAAVGVSVLSVVPWTAGRHLARHDELVRAGWERARLWEREAERAVEVARGRERDRLAGEMHDLIGHELARVALGVGALEVDPGLDAGRRAAAGRARQGVTAAAERLADVVRMLRTDAALADDGPVAEVVERARQAGLDVAVVGDPAEPQEPVIAATVRRVLSEALTNAMKHAPGAPVRVGVDADVDGLRLSVRTGAPPATPGSPPGSGSGLTGLAERVRLVGGRFAAGPAPDGGWTLTAELPAAPGPPAPVSDTELRHRRARETVQRSGWRAVLVAAGVGAAGTALVAGYMVVDAATSVLDPADFARLAVGQPRSAVAAVLPARTRTDDPTTGVPAPAGAVCEHYSTHADPFDARRADLFRLCFVDGILVGKDVLVRSADTDPGR</sequence>
<organism evidence="13 14">
    <name type="scientific">Pseudonocardia humida</name>
    <dbReference type="NCBI Taxonomy" id="2800819"/>
    <lineage>
        <taxon>Bacteria</taxon>
        <taxon>Bacillati</taxon>
        <taxon>Actinomycetota</taxon>
        <taxon>Actinomycetes</taxon>
        <taxon>Pseudonocardiales</taxon>
        <taxon>Pseudonocardiaceae</taxon>
        <taxon>Pseudonocardia</taxon>
    </lineage>
</organism>
<feature type="transmembrane region" description="Helical" evidence="10">
    <location>
        <begin position="397"/>
        <end position="421"/>
    </location>
</feature>
<evidence type="ECO:0000313" key="14">
    <source>
        <dbReference type="Proteomes" id="UP001165283"/>
    </source>
</evidence>
<dbReference type="InterPro" id="IPR003594">
    <property type="entry name" value="HATPase_dom"/>
</dbReference>
<dbReference type="Gene3D" id="3.30.565.10">
    <property type="entry name" value="Histidine kinase-like ATPase, C-terminal domain"/>
    <property type="match status" value="1"/>
</dbReference>
<feature type="domain" description="Signal transduction histidine kinase subgroup 3 dimerisation and phosphoacceptor" evidence="12">
    <location>
        <begin position="180"/>
        <end position="244"/>
    </location>
</feature>
<comment type="catalytic activity">
    <reaction evidence="1">
        <text>ATP + protein L-histidine = ADP + protein N-phospho-L-histidine.</text>
        <dbReference type="EC" id="2.7.13.3"/>
    </reaction>
</comment>
<comment type="caution">
    <text evidence="13">The sequence shown here is derived from an EMBL/GenBank/DDBJ whole genome shotgun (WGS) entry which is preliminary data.</text>
</comment>
<feature type="transmembrane region" description="Helical" evidence="10">
    <location>
        <begin position="75"/>
        <end position="92"/>
    </location>
</feature>
<proteinExistence type="predicted"/>
<evidence type="ECO:0000313" key="13">
    <source>
        <dbReference type="EMBL" id="MCO1658951.1"/>
    </source>
</evidence>
<keyword evidence="8" id="KW-0902">Two-component regulatory system</keyword>
<feature type="transmembrane region" description="Helical" evidence="10">
    <location>
        <begin position="127"/>
        <end position="144"/>
    </location>
</feature>
<dbReference type="Gene3D" id="1.20.5.1930">
    <property type="match status" value="1"/>
</dbReference>
<evidence type="ECO:0000256" key="5">
    <source>
        <dbReference type="ARBA" id="ARBA00022741"/>
    </source>
</evidence>
<keyword evidence="5" id="KW-0547">Nucleotide-binding</keyword>
<keyword evidence="14" id="KW-1185">Reference proteome</keyword>
<dbReference type="InterPro" id="IPR050482">
    <property type="entry name" value="Sensor_HK_TwoCompSys"/>
</dbReference>
<dbReference type="EMBL" id="JAGSOV010000060">
    <property type="protein sequence ID" value="MCO1658951.1"/>
    <property type="molecule type" value="Genomic_DNA"/>
</dbReference>
<dbReference type="PANTHER" id="PTHR24421:SF10">
    <property type="entry name" value="NITRATE_NITRITE SENSOR PROTEIN NARQ"/>
    <property type="match status" value="1"/>
</dbReference>
<dbReference type="InterPro" id="IPR036890">
    <property type="entry name" value="HATPase_C_sf"/>
</dbReference>
<dbReference type="SUPFAM" id="SSF55874">
    <property type="entry name" value="ATPase domain of HSP90 chaperone/DNA topoisomerase II/histidine kinase"/>
    <property type="match status" value="1"/>
</dbReference>
<feature type="transmembrane region" description="Helical" evidence="10">
    <location>
        <begin position="53"/>
        <end position="69"/>
    </location>
</feature>
<dbReference type="Pfam" id="PF07730">
    <property type="entry name" value="HisKA_3"/>
    <property type="match status" value="1"/>
</dbReference>
<evidence type="ECO:0000256" key="9">
    <source>
        <dbReference type="SAM" id="MobiDB-lite"/>
    </source>
</evidence>
<keyword evidence="3" id="KW-0597">Phosphoprotein</keyword>
<keyword evidence="10" id="KW-0472">Membrane</keyword>
<feature type="transmembrane region" description="Helical" evidence="10">
    <location>
        <begin position="29"/>
        <end position="48"/>
    </location>
</feature>
<keyword evidence="10" id="KW-0812">Transmembrane</keyword>
<keyword evidence="6 13" id="KW-0418">Kinase</keyword>
<dbReference type="Pfam" id="PF02518">
    <property type="entry name" value="HATPase_c"/>
    <property type="match status" value="1"/>
</dbReference>
<evidence type="ECO:0000256" key="8">
    <source>
        <dbReference type="ARBA" id="ARBA00023012"/>
    </source>
</evidence>
<evidence type="ECO:0000256" key="3">
    <source>
        <dbReference type="ARBA" id="ARBA00022553"/>
    </source>
</evidence>
<accession>A0ABT1A7E9</accession>
<evidence type="ECO:0000256" key="1">
    <source>
        <dbReference type="ARBA" id="ARBA00000085"/>
    </source>
</evidence>
<evidence type="ECO:0000256" key="4">
    <source>
        <dbReference type="ARBA" id="ARBA00022679"/>
    </source>
</evidence>
<evidence type="ECO:0000256" key="2">
    <source>
        <dbReference type="ARBA" id="ARBA00012438"/>
    </source>
</evidence>
<evidence type="ECO:0000256" key="6">
    <source>
        <dbReference type="ARBA" id="ARBA00022777"/>
    </source>
</evidence>
<dbReference type="EC" id="2.7.13.3" evidence="2"/>
<gene>
    <name evidence="13" type="ORF">KDL28_28170</name>
</gene>
<evidence type="ECO:0000256" key="7">
    <source>
        <dbReference type="ARBA" id="ARBA00022840"/>
    </source>
</evidence>
<feature type="domain" description="Histidine kinase/HSP90-like ATPase" evidence="11">
    <location>
        <begin position="284"/>
        <end position="372"/>
    </location>
</feature>
<dbReference type="CDD" id="cd16917">
    <property type="entry name" value="HATPase_UhpB-NarQ-NarX-like"/>
    <property type="match status" value="1"/>
</dbReference>
<dbReference type="RefSeq" id="WP_252443446.1">
    <property type="nucleotide sequence ID" value="NZ_JAGSOV010000060.1"/>
</dbReference>
<feature type="transmembrane region" description="Helical" evidence="10">
    <location>
        <begin position="104"/>
        <end position="121"/>
    </location>
</feature>
<name>A0ABT1A7E9_9PSEU</name>